<sequence>MIIMTRQLQAVWGTIKNCDVIGGLQTSPVQEASGVQSISTGSCNWPRTLARCITFTSMSRPVSAPEQHLLTVTGSLGGVVSRLCLNSVDSSYGIITTVLRVSG</sequence>
<dbReference type="Proteomes" id="UP001283361">
    <property type="component" value="Unassembled WGS sequence"/>
</dbReference>
<protein>
    <submittedName>
        <fullName evidence="1">Uncharacterized protein</fullName>
    </submittedName>
</protein>
<name>A0AAE1EES7_9GAST</name>
<dbReference type="EMBL" id="JAWDGP010000179">
    <property type="protein sequence ID" value="KAK3803173.1"/>
    <property type="molecule type" value="Genomic_DNA"/>
</dbReference>
<proteinExistence type="predicted"/>
<keyword evidence="2" id="KW-1185">Reference proteome</keyword>
<organism evidence="1 2">
    <name type="scientific">Elysia crispata</name>
    <name type="common">lettuce slug</name>
    <dbReference type="NCBI Taxonomy" id="231223"/>
    <lineage>
        <taxon>Eukaryota</taxon>
        <taxon>Metazoa</taxon>
        <taxon>Spiralia</taxon>
        <taxon>Lophotrochozoa</taxon>
        <taxon>Mollusca</taxon>
        <taxon>Gastropoda</taxon>
        <taxon>Heterobranchia</taxon>
        <taxon>Euthyneura</taxon>
        <taxon>Panpulmonata</taxon>
        <taxon>Sacoglossa</taxon>
        <taxon>Placobranchoidea</taxon>
        <taxon>Plakobranchidae</taxon>
        <taxon>Elysia</taxon>
    </lineage>
</organism>
<gene>
    <name evidence="1" type="ORF">RRG08_067349</name>
</gene>
<accession>A0AAE1EES7</accession>
<comment type="caution">
    <text evidence="1">The sequence shown here is derived from an EMBL/GenBank/DDBJ whole genome shotgun (WGS) entry which is preliminary data.</text>
</comment>
<reference evidence="1" key="1">
    <citation type="journal article" date="2023" name="G3 (Bethesda)">
        <title>A reference genome for the long-term kleptoplast-retaining sea slug Elysia crispata morphotype clarki.</title>
        <authorList>
            <person name="Eastman K.E."/>
            <person name="Pendleton A.L."/>
            <person name="Shaikh M.A."/>
            <person name="Suttiyut T."/>
            <person name="Ogas R."/>
            <person name="Tomko P."/>
            <person name="Gavelis G."/>
            <person name="Widhalm J.R."/>
            <person name="Wisecaver J.H."/>
        </authorList>
    </citation>
    <scope>NUCLEOTIDE SEQUENCE</scope>
    <source>
        <strain evidence="1">ECLA1</strain>
    </source>
</reference>
<evidence type="ECO:0000313" key="2">
    <source>
        <dbReference type="Proteomes" id="UP001283361"/>
    </source>
</evidence>
<evidence type="ECO:0000313" key="1">
    <source>
        <dbReference type="EMBL" id="KAK3803173.1"/>
    </source>
</evidence>
<dbReference type="AlphaFoldDB" id="A0AAE1EES7"/>